<protein>
    <submittedName>
        <fullName evidence="3">GEVED domain-containing protein</fullName>
    </submittedName>
</protein>
<evidence type="ECO:0000313" key="4">
    <source>
        <dbReference type="Proteomes" id="UP001597548"/>
    </source>
</evidence>
<dbReference type="Gene3D" id="2.60.120.260">
    <property type="entry name" value="Galactose-binding domain-like"/>
    <property type="match status" value="1"/>
</dbReference>
<dbReference type="SUPFAM" id="SSF49899">
    <property type="entry name" value="Concanavalin A-like lectins/glucanases"/>
    <property type="match status" value="1"/>
</dbReference>
<dbReference type="Gene3D" id="2.60.120.290">
    <property type="entry name" value="Spermadhesin, CUB domain"/>
    <property type="match status" value="1"/>
</dbReference>
<dbReference type="NCBIfam" id="TIGR04183">
    <property type="entry name" value="Por_Secre_tail"/>
    <property type="match status" value="1"/>
</dbReference>
<dbReference type="InterPro" id="IPR036116">
    <property type="entry name" value="FN3_sf"/>
</dbReference>
<dbReference type="InterPro" id="IPR044023">
    <property type="entry name" value="Ig_7"/>
</dbReference>
<reference evidence="4" key="1">
    <citation type="journal article" date="2019" name="Int. J. Syst. Evol. Microbiol.">
        <title>The Global Catalogue of Microorganisms (GCM) 10K type strain sequencing project: providing services to taxonomists for standard genome sequencing and annotation.</title>
        <authorList>
            <consortium name="The Broad Institute Genomics Platform"/>
            <consortium name="The Broad Institute Genome Sequencing Center for Infectious Disease"/>
            <person name="Wu L."/>
            <person name="Ma J."/>
        </authorList>
    </citation>
    <scope>NUCLEOTIDE SEQUENCE [LARGE SCALE GENOMIC DNA]</scope>
    <source>
        <strain evidence="4">KCTC 32514</strain>
    </source>
</reference>
<comment type="caution">
    <text evidence="3">The sequence shown here is derived from an EMBL/GenBank/DDBJ whole genome shotgun (WGS) entry which is preliminary data.</text>
</comment>
<dbReference type="Gene3D" id="2.60.40.10">
    <property type="entry name" value="Immunoglobulins"/>
    <property type="match status" value="2"/>
</dbReference>
<dbReference type="InterPro" id="IPR026444">
    <property type="entry name" value="Secre_tail"/>
</dbReference>
<keyword evidence="4" id="KW-1185">Reference proteome</keyword>
<dbReference type="InterPro" id="IPR013320">
    <property type="entry name" value="ConA-like_dom_sf"/>
</dbReference>
<evidence type="ECO:0000256" key="1">
    <source>
        <dbReference type="ARBA" id="ARBA00022729"/>
    </source>
</evidence>
<sequence>MKQLYFSKRSSHVLCVKFRFTFLFILFLSVSNSFGQIIVPNSGNNITTTCSTVVYDNGGSGGNYANNSDGYSVINPTPGNYAQVTGSITTEAGWDFLTIYDGVGLGGTLLWGGSAHGTGISCETFVLPTITSISGSLTIQFESDFSNNCGGFNLSTTCSTTPGTPAYCIPSGNNTTNRYIDDFTATGTGILINNNTGYSGGGYGNFSSTHSVSQNQGGAINFSATLSGFAYRFFIWVDWNNDGDFDDAGELVINPSTRDFVHTGTFNVPITASLGDHRMRIRNFYNDPSSCGTNERGEAEDYTLTVTSSSPCSQPTAQPTALILNPSDATITGSFTAASPAPDSYLVVYNTTNTTPNPIDGTAYTIGDTIGAGNTVADTDGNTNFSVSGLSGGTTYYFFVFSYNNSACSPNYLSTSPLTNYTTTLVSYCIPSGNDTTNRYIDDFTAIGTNILTNNNTGYSTDGYGNFSSTYSVSQIQGGAINFSATLSGFAYRFFIWVDWNNDGDFDDAGELVINPSTRSFIHIGTFNVPITASLGDHRMRIRNFYNDPSSCGTNERGEAEDYTLIVTESFPCSQPLTQPTALTLDVSGTTITGNFTAASPAPDSYLVVYNTTNTTPNPIDGTTYIIGDTVGAGNTVADNDGNTNFSVSGLSGNTTYYFFVFAYNNSACSPNYLSTSPLTNNATTSVSYCTPSTTNSANTRYIDGVEFIGTLNDVSNFSNGWSTTTPGYQDWTALTKSTQQQGEGINVYVEGDARGHFKAWVDWDIDGTFDNSEEVYDSGGIGTTSTTFGYVVPSTQALGDYRLRIRFYNSYRPAEYSGYDFDACETFDTNGAYTEYGEAEDYLFTVLPRCDAQITSITNGEACGTDETVDLSVTGSAGVSSFRWYDSETGGTLLDTTTTGDWTTPNITATTVFWVEAYNGCWSYERERIIAFLNAPATLEFTPTIPIICGEDSPPIEIEASSNTQIDYLIDEDFEGAGLGSFTGNNITSNGAPYDGISQWQQRTSAFIPSENVWFPAISSGFGADKFVMSNADSAAIPTENELVSAVLDASSYLNLTLELDMYFSRYNLTVDENVNIEVSTNGGTSWSIIDNITDDVGYGTRFDHLTYDLSAYAGETNLRVRVYYYSDWGDGVAIDNVVLYGNSTVSPLATWSTGSTLNVFIDPAGTVPYTGIPISTIYVVPTVADLQSSIVWSFSATVTLANGCSASGSVSLENRTRYFTGATDDWNDSNNWKPAVVPTPENCVIIPDTYTSNINGTTDGDALNVTIQNGGSLNIEPNGSLTIVNFSDIKPGGNFEIENGASLIQVDNVTNTGTGDVKRNSANVRDTDYIYWSSPVNAFNLSSISPSSPYKYQWIPTVAANAPGGFGDWTSASGNMTLGKGYIVRAGTNSSDTSADTAVNSIFRGIFNNGNINMPISSGTYNGFDYTGPSSTTVTRNDDNWNLIGNPYPSAIDAQDFLAANTNIEGAVHIWTHGTQIGTSNLDPFYEDFGLNYSVNDYLTYNSSGASSGAGTFGGYIASGQGFFVMMNHGAADTDVNFDNSMRHKLYDNSEFYRTQQLRTTNNELERHRIWLSIISPSNETATSLVGYIEGATLAKDRMFDAYGLENNAMNLFSLINDERMLIQGRPLPFNVNDQVPVGAVFPDAGNYTIAIHSVDGLFEDENQNIYLEDLELNIIHNLRNQPYSFNTDSGAIENRFILRYTDDTLSTEEFNKIKDLSISAPKNEYIKITSNKNVIKDIVVYDLLGRVLIERKNSLKSEVIINDINNASGTYIVKVTLVNGLQKTQKVILK</sequence>
<dbReference type="RefSeq" id="WP_194509571.1">
    <property type="nucleotide sequence ID" value="NZ_JADILU010000008.1"/>
</dbReference>
<keyword evidence="1" id="KW-0732">Signal</keyword>
<feature type="domain" description="Fibronectin type-III" evidence="2">
    <location>
        <begin position="315"/>
        <end position="409"/>
    </location>
</feature>
<evidence type="ECO:0000313" key="3">
    <source>
        <dbReference type="EMBL" id="MFD2915534.1"/>
    </source>
</evidence>
<organism evidence="3 4">
    <name type="scientific">Psychroserpens luteus</name>
    <dbReference type="NCBI Taxonomy" id="1434066"/>
    <lineage>
        <taxon>Bacteria</taxon>
        <taxon>Pseudomonadati</taxon>
        <taxon>Bacteroidota</taxon>
        <taxon>Flavobacteriia</taxon>
        <taxon>Flavobacteriales</taxon>
        <taxon>Flavobacteriaceae</taxon>
        <taxon>Psychroserpens</taxon>
    </lineage>
</organism>
<dbReference type="SUPFAM" id="SSF49854">
    <property type="entry name" value="Spermadhesin, CUB domain"/>
    <property type="match status" value="1"/>
</dbReference>
<accession>A0ABW5ZRD6</accession>
<dbReference type="SUPFAM" id="SSF49265">
    <property type="entry name" value="Fibronectin type III"/>
    <property type="match status" value="1"/>
</dbReference>
<dbReference type="InterPro" id="IPR045474">
    <property type="entry name" value="GEVED"/>
</dbReference>
<dbReference type="InterPro" id="IPR013783">
    <property type="entry name" value="Ig-like_fold"/>
</dbReference>
<dbReference type="Pfam" id="PF19081">
    <property type="entry name" value="Ig_7"/>
    <property type="match status" value="1"/>
</dbReference>
<gene>
    <name evidence="3" type="ORF">ACFS29_07790</name>
</gene>
<proteinExistence type="predicted"/>
<dbReference type="EMBL" id="JBHUOS010000007">
    <property type="protein sequence ID" value="MFD2915534.1"/>
    <property type="molecule type" value="Genomic_DNA"/>
</dbReference>
<feature type="domain" description="Fibronectin type-III" evidence="2">
    <location>
        <begin position="577"/>
        <end position="670"/>
    </location>
</feature>
<dbReference type="Proteomes" id="UP001597548">
    <property type="component" value="Unassembled WGS sequence"/>
</dbReference>
<dbReference type="SMART" id="SM00060">
    <property type="entry name" value="FN3"/>
    <property type="match status" value="2"/>
</dbReference>
<evidence type="ECO:0000259" key="2">
    <source>
        <dbReference type="SMART" id="SM00060"/>
    </source>
</evidence>
<dbReference type="InterPro" id="IPR003961">
    <property type="entry name" value="FN3_dom"/>
</dbReference>
<name>A0ABW5ZRD6_9FLAO</name>
<dbReference type="InterPro" id="IPR035914">
    <property type="entry name" value="Sperma_CUB_dom_sf"/>
</dbReference>
<dbReference type="Pfam" id="PF20009">
    <property type="entry name" value="GEVED"/>
    <property type="match status" value="3"/>
</dbReference>